<dbReference type="Proteomes" id="UP000580250">
    <property type="component" value="Unassembled WGS sequence"/>
</dbReference>
<feature type="compositionally biased region" description="Polar residues" evidence="1">
    <location>
        <begin position="36"/>
        <end position="52"/>
    </location>
</feature>
<evidence type="ECO:0000313" key="2">
    <source>
        <dbReference type="EMBL" id="CAD2191275.1"/>
    </source>
</evidence>
<reference evidence="2 3" key="1">
    <citation type="submission" date="2020-08" db="EMBL/GenBank/DDBJ databases">
        <authorList>
            <person name="Koutsovoulos G."/>
            <person name="Danchin GJ E."/>
        </authorList>
    </citation>
    <scope>NUCLEOTIDE SEQUENCE [LARGE SCALE GENOMIC DNA]</scope>
</reference>
<feature type="compositionally biased region" description="Polar residues" evidence="1">
    <location>
        <begin position="60"/>
        <end position="73"/>
    </location>
</feature>
<feature type="compositionally biased region" description="Polar residues" evidence="1">
    <location>
        <begin position="1"/>
        <end position="22"/>
    </location>
</feature>
<accession>A0A6V7WW71</accession>
<comment type="caution">
    <text evidence="2">The sequence shown here is derived from an EMBL/GenBank/DDBJ whole genome shotgun (WGS) entry which is preliminary data.</text>
</comment>
<evidence type="ECO:0000313" key="3">
    <source>
        <dbReference type="Proteomes" id="UP000580250"/>
    </source>
</evidence>
<protein>
    <submittedName>
        <fullName evidence="2">Uncharacterized protein</fullName>
    </submittedName>
</protein>
<gene>
    <name evidence="2" type="ORF">MENT_LOCUS44098</name>
</gene>
<evidence type="ECO:0000256" key="1">
    <source>
        <dbReference type="SAM" id="MobiDB-lite"/>
    </source>
</evidence>
<organism evidence="2 3">
    <name type="scientific">Meloidogyne enterolobii</name>
    <name type="common">Root-knot nematode worm</name>
    <name type="synonym">Meloidogyne mayaguensis</name>
    <dbReference type="NCBI Taxonomy" id="390850"/>
    <lineage>
        <taxon>Eukaryota</taxon>
        <taxon>Metazoa</taxon>
        <taxon>Ecdysozoa</taxon>
        <taxon>Nematoda</taxon>
        <taxon>Chromadorea</taxon>
        <taxon>Rhabditida</taxon>
        <taxon>Tylenchina</taxon>
        <taxon>Tylenchomorpha</taxon>
        <taxon>Tylenchoidea</taxon>
        <taxon>Meloidogynidae</taxon>
        <taxon>Meloidogyninae</taxon>
        <taxon>Meloidogyne</taxon>
    </lineage>
</organism>
<name>A0A6V7WW71_MELEN</name>
<feature type="region of interest" description="Disordered" evidence="1">
    <location>
        <begin position="1"/>
        <end position="73"/>
    </location>
</feature>
<dbReference type="EMBL" id="CAJEWN010000868">
    <property type="protein sequence ID" value="CAD2191275.1"/>
    <property type="molecule type" value="Genomic_DNA"/>
</dbReference>
<proteinExistence type="predicted"/>
<dbReference type="AlphaFoldDB" id="A0A6V7WW71"/>
<sequence>MTNLNTNDYSPRNGNSHSTRTEVSGIAGFDSERSVNQRGNNNHHSPADSSRYGNYRSPGFDSTRSVNQPGLNF</sequence>